<proteinExistence type="predicted"/>
<gene>
    <name evidence="3" type="ORF">NIIDMKKI_14270</name>
</gene>
<evidence type="ECO:0000256" key="1">
    <source>
        <dbReference type="SAM" id="MobiDB-lite"/>
    </source>
</evidence>
<sequence length="164" mass="15817">MSFVSVDPEFLASAAADVDNIGSALSAANAAAKAPTIGVLAAGADEVSAAVASLFSGHAQVYQALSAEAARFHQQFMQALSTAGTTYARAEAANASPLQNLLDGVNAQVQAATGRPLIGNGINGAPGTGQNGTPGGWLIGNGGAGGPEPPAPTAEPAAPAGPQG</sequence>
<dbReference type="SUPFAM" id="SSF140459">
    <property type="entry name" value="PE/PPE dimer-like"/>
    <property type="match status" value="1"/>
</dbReference>
<reference evidence="3 4" key="1">
    <citation type="submission" date="2020-07" db="EMBL/GenBank/DDBJ databases">
        <title>Mycobacterium kansasii (former subtype) with zoonotic potential isolated from diseased indoor pet cat, Japan.</title>
        <authorList>
            <person name="Fukano H."/>
            <person name="Terazono T."/>
            <person name="Hoshino Y."/>
        </authorList>
    </citation>
    <scope>NUCLEOTIDE SEQUENCE [LARGE SCALE GENOMIC DNA]</scope>
    <source>
        <strain evidence="3 4">Kuro-I</strain>
    </source>
</reference>
<dbReference type="EMBL" id="AP023343">
    <property type="protein sequence ID" value="BCI86221.1"/>
    <property type="molecule type" value="Genomic_DNA"/>
</dbReference>
<keyword evidence="4" id="KW-1185">Reference proteome</keyword>
<dbReference type="AlphaFoldDB" id="A0A7G1I5G4"/>
<feature type="compositionally biased region" description="Gly residues" evidence="1">
    <location>
        <begin position="125"/>
        <end position="146"/>
    </location>
</feature>
<evidence type="ECO:0000313" key="4">
    <source>
        <dbReference type="Proteomes" id="UP000516380"/>
    </source>
</evidence>
<organism evidence="3 4">
    <name type="scientific">Mycobacterium kansasii</name>
    <dbReference type="NCBI Taxonomy" id="1768"/>
    <lineage>
        <taxon>Bacteria</taxon>
        <taxon>Bacillati</taxon>
        <taxon>Actinomycetota</taxon>
        <taxon>Actinomycetes</taxon>
        <taxon>Mycobacteriales</taxon>
        <taxon>Mycobacteriaceae</taxon>
        <taxon>Mycobacterium</taxon>
    </lineage>
</organism>
<dbReference type="InterPro" id="IPR038332">
    <property type="entry name" value="PPE_sf"/>
</dbReference>
<dbReference type="InterPro" id="IPR000084">
    <property type="entry name" value="PE-PGRS_N"/>
</dbReference>
<dbReference type="Pfam" id="PF00934">
    <property type="entry name" value="PE"/>
    <property type="match status" value="1"/>
</dbReference>
<protein>
    <recommendedName>
        <fullName evidence="2">PE domain-containing protein</fullName>
    </recommendedName>
</protein>
<feature type="region of interest" description="Disordered" evidence="1">
    <location>
        <begin position="125"/>
        <end position="164"/>
    </location>
</feature>
<feature type="compositionally biased region" description="Low complexity" evidence="1">
    <location>
        <begin position="154"/>
        <end position="164"/>
    </location>
</feature>
<evidence type="ECO:0000313" key="3">
    <source>
        <dbReference type="EMBL" id="BCI86221.1"/>
    </source>
</evidence>
<accession>A0A7G1I5G4</accession>
<dbReference type="Gene3D" id="1.10.287.850">
    <property type="entry name" value="HP0062-like domain"/>
    <property type="match status" value="1"/>
</dbReference>
<feature type="domain" description="PE" evidence="2">
    <location>
        <begin position="4"/>
        <end position="94"/>
    </location>
</feature>
<evidence type="ECO:0000259" key="2">
    <source>
        <dbReference type="Pfam" id="PF00934"/>
    </source>
</evidence>
<name>A0A7G1I5G4_MYCKA</name>
<dbReference type="Proteomes" id="UP000516380">
    <property type="component" value="Chromosome"/>
</dbReference>